<gene>
    <name evidence="6" type="ORF">OCL97_11420</name>
</gene>
<feature type="domain" description="Rieske" evidence="5">
    <location>
        <begin position="13"/>
        <end position="110"/>
    </location>
</feature>
<dbReference type="RefSeq" id="WP_377370174.1">
    <property type="nucleotide sequence ID" value="NZ_JAOTJD010000019.1"/>
</dbReference>
<evidence type="ECO:0000313" key="7">
    <source>
        <dbReference type="Proteomes" id="UP001598130"/>
    </source>
</evidence>
<comment type="caution">
    <text evidence="6">The sequence shown here is derived from an EMBL/GenBank/DDBJ whole genome shotgun (WGS) entry which is preliminary data.</text>
</comment>
<protein>
    <submittedName>
        <fullName evidence="6">Nitrite reductase (NAD(P)H) small subunit</fullName>
    </submittedName>
</protein>
<name>A0ABW6CR63_9CAUL</name>
<keyword evidence="7" id="KW-1185">Reference proteome</keyword>
<dbReference type="PROSITE" id="PS51296">
    <property type="entry name" value="RIESKE"/>
    <property type="match status" value="1"/>
</dbReference>
<evidence type="ECO:0000259" key="5">
    <source>
        <dbReference type="PROSITE" id="PS51296"/>
    </source>
</evidence>
<organism evidence="6 7">
    <name type="scientific">Phenylobacterium ferrooxidans</name>
    <dbReference type="NCBI Taxonomy" id="2982689"/>
    <lineage>
        <taxon>Bacteria</taxon>
        <taxon>Pseudomonadati</taxon>
        <taxon>Pseudomonadota</taxon>
        <taxon>Alphaproteobacteria</taxon>
        <taxon>Caulobacterales</taxon>
        <taxon>Caulobacteraceae</taxon>
        <taxon>Phenylobacterium</taxon>
    </lineage>
</organism>
<evidence type="ECO:0000313" key="6">
    <source>
        <dbReference type="EMBL" id="MFD3264566.1"/>
    </source>
</evidence>
<evidence type="ECO:0000256" key="2">
    <source>
        <dbReference type="ARBA" id="ARBA00022723"/>
    </source>
</evidence>
<dbReference type="Pfam" id="PF00355">
    <property type="entry name" value="Rieske"/>
    <property type="match status" value="1"/>
</dbReference>
<keyword evidence="1" id="KW-0001">2Fe-2S</keyword>
<reference evidence="6 7" key="1">
    <citation type="submission" date="2022-09" db="EMBL/GenBank/DDBJ databases">
        <title>New species of Phenylobacterium.</title>
        <authorList>
            <person name="Mieszkin S."/>
        </authorList>
    </citation>
    <scope>NUCLEOTIDE SEQUENCE [LARGE SCALE GENOMIC DNA]</scope>
    <source>
        <strain evidence="6 7">HK31-G</strain>
    </source>
</reference>
<evidence type="ECO:0000256" key="1">
    <source>
        <dbReference type="ARBA" id="ARBA00022714"/>
    </source>
</evidence>
<dbReference type="PANTHER" id="PTHR21496">
    <property type="entry name" value="FERREDOXIN-RELATED"/>
    <property type="match status" value="1"/>
</dbReference>
<dbReference type="InterPro" id="IPR036922">
    <property type="entry name" value="Rieske_2Fe-2S_sf"/>
</dbReference>
<accession>A0ABW6CR63</accession>
<sequence length="115" mass="11872">MNALVKEPSVLWTDVGAVTDIPRRGARRVPSPRGDIAIFRTGDGAVFALMDRCPHKGGPLSEGIVHGQSVTCPLHGRIIDLATGEGTGADKGHGCAPVVPLEVVDGRLMLGLVGG</sequence>
<keyword evidence="3" id="KW-0408">Iron</keyword>
<evidence type="ECO:0000256" key="3">
    <source>
        <dbReference type="ARBA" id="ARBA00023004"/>
    </source>
</evidence>
<proteinExistence type="predicted"/>
<dbReference type="PANTHER" id="PTHR21496:SF23">
    <property type="entry name" value="3-PHENYLPROPIONATE_CINNAMIC ACID DIOXYGENASE FERREDOXIN SUBUNIT"/>
    <property type="match status" value="1"/>
</dbReference>
<dbReference type="Proteomes" id="UP001598130">
    <property type="component" value="Unassembled WGS sequence"/>
</dbReference>
<dbReference type="CDD" id="cd03530">
    <property type="entry name" value="Rieske_NirD_small_Bacillus"/>
    <property type="match status" value="1"/>
</dbReference>
<evidence type="ECO:0000256" key="4">
    <source>
        <dbReference type="ARBA" id="ARBA00023014"/>
    </source>
</evidence>
<dbReference type="SUPFAM" id="SSF50022">
    <property type="entry name" value="ISP domain"/>
    <property type="match status" value="1"/>
</dbReference>
<dbReference type="EMBL" id="JAOTJD010000019">
    <property type="protein sequence ID" value="MFD3264566.1"/>
    <property type="molecule type" value="Genomic_DNA"/>
</dbReference>
<dbReference type="InterPro" id="IPR017941">
    <property type="entry name" value="Rieske_2Fe-2S"/>
</dbReference>
<keyword evidence="2" id="KW-0479">Metal-binding</keyword>
<dbReference type="Gene3D" id="2.102.10.10">
    <property type="entry name" value="Rieske [2Fe-2S] iron-sulphur domain"/>
    <property type="match status" value="1"/>
</dbReference>
<keyword evidence="4" id="KW-0411">Iron-sulfur</keyword>